<keyword evidence="1" id="KW-0472">Membrane</keyword>
<name>A0A6J5S6T7_9CAUD</name>
<keyword evidence="1" id="KW-1133">Transmembrane helix</keyword>
<evidence type="ECO:0000256" key="1">
    <source>
        <dbReference type="SAM" id="Phobius"/>
    </source>
</evidence>
<feature type="transmembrane region" description="Helical" evidence="1">
    <location>
        <begin position="20"/>
        <end position="38"/>
    </location>
</feature>
<feature type="transmembrane region" description="Helical" evidence="1">
    <location>
        <begin position="50"/>
        <end position="68"/>
    </location>
</feature>
<proteinExistence type="predicted"/>
<sequence>MKNILDSFKMGTSGLSSRKLTAFVIILCVIAAHVKWLSLGDLSQLGEVFIIDYGFVAALFGMTTYSGLKSKE</sequence>
<keyword evidence="1" id="KW-0812">Transmembrane</keyword>
<accession>A0A6J5S6T7</accession>
<protein>
    <submittedName>
        <fullName evidence="2">Uncharacterized protein</fullName>
    </submittedName>
</protein>
<organism evidence="2">
    <name type="scientific">uncultured Caudovirales phage</name>
    <dbReference type="NCBI Taxonomy" id="2100421"/>
    <lineage>
        <taxon>Viruses</taxon>
        <taxon>Duplodnaviria</taxon>
        <taxon>Heunggongvirae</taxon>
        <taxon>Uroviricota</taxon>
        <taxon>Caudoviricetes</taxon>
        <taxon>Peduoviridae</taxon>
        <taxon>Maltschvirus</taxon>
        <taxon>Maltschvirus maltsch</taxon>
    </lineage>
</organism>
<reference evidence="2" key="1">
    <citation type="submission" date="2020-05" db="EMBL/GenBank/DDBJ databases">
        <authorList>
            <person name="Chiriac C."/>
            <person name="Salcher M."/>
            <person name="Ghai R."/>
            <person name="Kavagutti S V."/>
        </authorList>
    </citation>
    <scope>NUCLEOTIDE SEQUENCE</scope>
</reference>
<evidence type="ECO:0000313" key="2">
    <source>
        <dbReference type="EMBL" id="CAB4204207.1"/>
    </source>
</evidence>
<dbReference type="EMBL" id="LR797338">
    <property type="protein sequence ID" value="CAB4204207.1"/>
    <property type="molecule type" value="Genomic_DNA"/>
</dbReference>
<gene>
    <name evidence="2" type="ORF">UFOVP1393_33</name>
</gene>